<gene>
    <name evidence="2" type="ORF">L484_013911</name>
</gene>
<proteinExistence type="predicted"/>
<organism evidence="2 3">
    <name type="scientific">Morus notabilis</name>
    <dbReference type="NCBI Taxonomy" id="981085"/>
    <lineage>
        <taxon>Eukaryota</taxon>
        <taxon>Viridiplantae</taxon>
        <taxon>Streptophyta</taxon>
        <taxon>Embryophyta</taxon>
        <taxon>Tracheophyta</taxon>
        <taxon>Spermatophyta</taxon>
        <taxon>Magnoliopsida</taxon>
        <taxon>eudicotyledons</taxon>
        <taxon>Gunneridae</taxon>
        <taxon>Pentapetalae</taxon>
        <taxon>rosids</taxon>
        <taxon>fabids</taxon>
        <taxon>Rosales</taxon>
        <taxon>Moraceae</taxon>
        <taxon>Moreae</taxon>
        <taxon>Morus</taxon>
    </lineage>
</organism>
<sequence length="85" mass="9959">MVSNCSDETEDNNSDEEIHAWLYDPKPTEAIWEPSSNCEMAFWRTYIVLPHFGMPMLPSTRWGDGLEEERTSIQTPSWRKPSWLP</sequence>
<keyword evidence="3" id="KW-1185">Reference proteome</keyword>
<accession>W9QIL9</accession>
<evidence type="ECO:0000313" key="2">
    <source>
        <dbReference type="EMBL" id="EXB38278.1"/>
    </source>
</evidence>
<feature type="region of interest" description="Disordered" evidence="1">
    <location>
        <begin position="65"/>
        <end position="85"/>
    </location>
</feature>
<evidence type="ECO:0000313" key="3">
    <source>
        <dbReference type="Proteomes" id="UP000030645"/>
    </source>
</evidence>
<name>W9QIL9_9ROSA</name>
<evidence type="ECO:0000256" key="1">
    <source>
        <dbReference type="SAM" id="MobiDB-lite"/>
    </source>
</evidence>
<dbReference type="AlphaFoldDB" id="W9QIL9"/>
<dbReference type="Proteomes" id="UP000030645">
    <property type="component" value="Unassembled WGS sequence"/>
</dbReference>
<reference evidence="3" key="1">
    <citation type="submission" date="2013-01" db="EMBL/GenBank/DDBJ databases">
        <title>Draft Genome Sequence of a Mulberry Tree, Morus notabilis C.K. Schneid.</title>
        <authorList>
            <person name="He N."/>
            <person name="Zhao S."/>
        </authorList>
    </citation>
    <scope>NUCLEOTIDE SEQUENCE</scope>
</reference>
<protein>
    <submittedName>
        <fullName evidence="2">Uncharacterized protein</fullName>
    </submittedName>
</protein>
<dbReference type="EMBL" id="KE343687">
    <property type="protein sequence ID" value="EXB38278.1"/>
    <property type="molecule type" value="Genomic_DNA"/>
</dbReference>